<proteinExistence type="predicted"/>
<feature type="chain" id="PRO_5003955162" description="Lipoprotein" evidence="1">
    <location>
        <begin position="20"/>
        <end position="357"/>
    </location>
</feature>
<dbReference type="AlphaFoldDB" id="L1NGZ8"/>
<evidence type="ECO:0000256" key="1">
    <source>
        <dbReference type="SAM" id="SignalP"/>
    </source>
</evidence>
<keyword evidence="1" id="KW-0732">Signal</keyword>
<evidence type="ECO:0008006" key="4">
    <source>
        <dbReference type="Google" id="ProtNLM"/>
    </source>
</evidence>
<dbReference type="RefSeq" id="WP_005468485.1">
    <property type="nucleotide sequence ID" value="NZ_KB291042.1"/>
</dbReference>
<evidence type="ECO:0000313" key="3">
    <source>
        <dbReference type="Proteomes" id="UP000010408"/>
    </source>
</evidence>
<reference evidence="2 3" key="1">
    <citation type="submission" date="2012-05" db="EMBL/GenBank/DDBJ databases">
        <authorList>
            <person name="Weinstock G."/>
            <person name="Sodergren E."/>
            <person name="Lobos E.A."/>
            <person name="Fulton L."/>
            <person name="Fulton R."/>
            <person name="Courtney L."/>
            <person name="Fronick C."/>
            <person name="O'Laughlin M."/>
            <person name="Godfrey J."/>
            <person name="Wilson R.M."/>
            <person name="Miner T."/>
            <person name="Farmer C."/>
            <person name="Delehaunty K."/>
            <person name="Cordes M."/>
            <person name="Minx P."/>
            <person name="Tomlinson C."/>
            <person name="Chen J."/>
            <person name="Wollam A."/>
            <person name="Pepin K.H."/>
            <person name="Bhonagiri V."/>
            <person name="Zhang X."/>
            <person name="Suruliraj S."/>
            <person name="Warren W."/>
            <person name="Mitreva M."/>
            <person name="Mardis E.R."/>
            <person name="Wilson R.K."/>
        </authorList>
    </citation>
    <scope>NUCLEOTIDE SEQUENCE [LARGE SCALE GENOMIC DNA]</scope>
    <source>
        <strain evidence="2 3">F0037</strain>
    </source>
</reference>
<dbReference type="PROSITE" id="PS51257">
    <property type="entry name" value="PROKAR_LIPOPROTEIN"/>
    <property type="match status" value="1"/>
</dbReference>
<dbReference type="STRING" id="1127696.HMPREF9134_00336"/>
<dbReference type="EMBL" id="AMEQ01000012">
    <property type="protein sequence ID" value="EKY02601.1"/>
    <property type="molecule type" value="Genomic_DNA"/>
</dbReference>
<dbReference type="HOGENOM" id="CLU_775808_0_0_10"/>
<evidence type="ECO:0000313" key="2">
    <source>
        <dbReference type="EMBL" id="EKY02601.1"/>
    </source>
</evidence>
<dbReference type="Proteomes" id="UP000010408">
    <property type="component" value="Unassembled WGS sequence"/>
</dbReference>
<dbReference type="PATRIC" id="fig|1127696.3.peg.284"/>
<gene>
    <name evidence="2" type="ORF">HMPREF9134_00336</name>
</gene>
<protein>
    <recommendedName>
        <fullName evidence="4">Lipoprotein</fullName>
    </recommendedName>
</protein>
<organism evidence="2 3">
    <name type="scientific">Porphyromonas catoniae F0037</name>
    <dbReference type="NCBI Taxonomy" id="1127696"/>
    <lineage>
        <taxon>Bacteria</taxon>
        <taxon>Pseudomonadati</taxon>
        <taxon>Bacteroidota</taxon>
        <taxon>Bacteroidia</taxon>
        <taxon>Bacteroidales</taxon>
        <taxon>Porphyromonadaceae</taxon>
        <taxon>Porphyromonas</taxon>
    </lineage>
</organism>
<accession>L1NGZ8</accession>
<comment type="caution">
    <text evidence="2">The sequence shown here is derived from an EMBL/GenBank/DDBJ whole genome shotgun (WGS) entry which is preliminary data.</text>
</comment>
<feature type="signal peptide" evidence="1">
    <location>
        <begin position="1"/>
        <end position="19"/>
    </location>
</feature>
<name>L1NGZ8_9PORP</name>
<sequence length="357" mass="40932">MRTRIIKAFSLGLMACAFALTSCRKDEPVIPKPDNKQTTIDEIAKVRITLSNGHLHGTKVFHYVPSGGTFTYRNIYDRQEYTFVKNGDQWVLSSDAPYTDFIGYQVQQYDANDPTSAAPDYGAIIYLYNAKGELINDQYASEANRPYYQFFFYPTEAKDFDGKSISFDASNPTSILKYVYCDTNVWNKSASKSPQDDKGNKLYYFLKDTEPIGIKGYFQNPTISQFTLNIDLWHSPKGKLEEGKASPFYAPNATVKSGKQLLHMSLPMNVYASKDFQDEVVSYMDEDYNRRVDAAPDNEKENVKPVPYPFEKLSDANKVYALRIVKLLGAKDWESVSLDFFRYYKSYKHNNDPEGYF</sequence>